<sequence>MSIYPTKSYPVTKGLSEFDILTASHKFLREDNHDDESNSKEGETGTASGSKTWEDKLAEKYYENLYREFALCDLKHYKSGNFALRWRTETEVISGAGETTCGNTRCKYHSTSPQFMNKRKKEPQLTTLELPFAYIEHGEPKNALVKVVLCPRCVKKLMWKRMKEKQMKESGEVVLKNEDKEEGGVSGGEDESEDEEEEVRATKTKGKGRERDEEGIEKEAKRPVDEEHRSRRHEPRERHSRRRTSRSRSPRHSHSRNLNQTYDRRNPSYHK</sequence>
<protein>
    <recommendedName>
        <fullName evidence="4">Protein FRA10AC1</fullName>
    </recommendedName>
</protein>
<evidence type="ECO:0000313" key="3">
    <source>
        <dbReference type="Proteomes" id="UP000629468"/>
    </source>
</evidence>
<feature type="compositionally biased region" description="Basic and acidic residues" evidence="1">
    <location>
        <begin position="165"/>
        <end position="183"/>
    </location>
</feature>
<proteinExistence type="predicted"/>
<accession>A0A8H7F2D9</accession>
<dbReference type="Pfam" id="PF09725">
    <property type="entry name" value="Fra10Ac1"/>
    <property type="match status" value="1"/>
</dbReference>
<dbReference type="GO" id="GO:0016791">
    <property type="term" value="F:phosphatase activity"/>
    <property type="evidence" value="ECO:0007669"/>
    <property type="project" value="TreeGrafter"/>
</dbReference>
<evidence type="ECO:0000313" key="2">
    <source>
        <dbReference type="EMBL" id="KAF7773687.1"/>
    </source>
</evidence>
<gene>
    <name evidence="2" type="ORF">Agabi119p4_5854</name>
</gene>
<feature type="compositionally biased region" description="Basic and acidic residues" evidence="1">
    <location>
        <begin position="29"/>
        <end position="43"/>
    </location>
</feature>
<evidence type="ECO:0000256" key="1">
    <source>
        <dbReference type="SAM" id="MobiDB-lite"/>
    </source>
</evidence>
<feature type="compositionally biased region" description="Acidic residues" evidence="1">
    <location>
        <begin position="188"/>
        <end position="198"/>
    </location>
</feature>
<feature type="region of interest" description="Disordered" evidence="1">
    <location>
        <begin position="29"/>
        <end position="50"/>
    </location>
</feature>
<feature type="compositionally biased region" description="Basic and acidic residues" evidence="1">
    <location>
        <begin position="207"/>
        <end position="237"/>
    </location>
</feature>
<dbReference type="PANTHER" id="PTHR11567">
    <property type="entry name" value="ACID PHOSPHATASE-RELATED"/>
    <property type="match status" value="1"/>
</dbReference>
<feature type="compositionally biased region" description="Basic and acidic residues" evidence="1">
    <location>
        <begin position="262"/>
        <end position="271"/>
    </location>
</feature>
<dbReference type="InterPro" id="IPR050645">
    <property type="entry name" value="Histidine_acid_phosphatase"/>
</dbReference>
<dbReference type="EMBL" id="JABXXO010000007">
    <property type="protein sequence ID" value="KAF7773687.1"/>
    <property type="molecule type" value="Genomic_DNA"/>
</dbReference>
<dbReference type="Proteomes" id="UP000629468">
    <property type="component" value="Unassembled WGS sequence"/>
</dbReference>
<evidence type="ECO:0008006" key="4">
    <source>
        <dbReference type="Google" id="ProtNLM"/>
    </source>
</evidence>
<feature type="compositionally biased region" description="Basic residues" evidence="1">
    <location>
        <begin position="238"/>
        <end position="255"/>
    </location>
</feature>
<dbReference type="AlphaFoldDB" id="A0A8H7F2D9"/>
<reference evidence="2 3" key="1">
    <citation type="journal article" name="Sci. Rep.">
        <title>Telomere-to-telomere assembled and centromere annotated genomes of the two main subspecies of the button mushroom Agaricus bisporus reveal especially polymorphic chromosome ends.</title>
        <authorList>
            <person name="Sonnenberg A.S.M."/>
            <person name="Sedaghat-Telgerd N."/>
            <person name="Lavrijssen B."/>
            <person name="Ohm R.A."/>
            <person name="Hendrickx P.M."/>
            <person name="Scholtmeijer K."/>
            <person name="Baars J.J.P."/>
            <person name="van Peer A."/>
        </authorList>
    </citation>
    <scope>NUCLEOTIDE SEQUENCE [LARGE SCALE GENOMIC DNA]</scope>
    <source>
        <strain evidence="2 3">H119_p4</strain>
    </source>
</reference>
<dbReference type="InterPro" id="IPR019129">
    <property type="entry name" value="Folate-sensitive_fs_Fra10Ac1"/>
</dbReference>
<organism evidence="2 3">
    <name type="scientific">Agaricus bisporus var. burnettii</name>
    <dbReference type="NCBI Taxonomy" id="192524"/>
    <lineage>
        <taxon>Eukaryota</taxon>
        <taxon>Fungi</taxon>
        <taxon>Dikarya</taxon>
        <taxon>Basidiomycota</taxon>
        <taxon>Agaricomycotina</taxon>
        <taxon>Agaricomycetes</taxon>
        <taxon>Agaricomycetidae</taxon>
        <taxon>Agaricales</taxon>
        <taxon>Agaricineae</taxon>
        <taxon>Agaricaceae</taxon>
        <taxon>Agaricus</taxon>
    </lineage>
</organism>
<name>A0A8H7F2D9_AGABI</name>
<comment type="caution">
    <text evidence="2">The sequence shown here is derived from an EMBL/GenBank/DDBJ whole genome shotgun (WGS) entry which is preliminary data.</text>
</comment>
<feature type="region of interest" description="Disordered" evidence="1">
    <location>
        <begin position="165"/>
        <end position="271"/>
    </location>
</feature>
<dbReference type="PANTHER" id="PTHR11567:SF25">
    <property type="entry name" value="PROTEIN FRA10AC1"/>
    <property type="match status" value="1"/>
</dbReference>